<accession>A0A6C0ELB0</accession>
<dbReference type="PANTHER" id="PTHR24068">
    <property type="entry name" value="UBIQUITIN-CONJUGATING ENZYME E2"/>
    <property type="match status" value="1"/>
</dbReference>
<keyword evidence="1" id="KW-0808">Transferase</keyword>
<evidence type="ECO:0000256" key="2">
    <source>
        <dbReference type="ARBA" id="ARBA00022786"/>
    </source>
</evidence>
<dbReference type="InterPro" id="IPR000608">
    <property type="entry name" value="UBC"/>
</dbReference>
<dbReference type="Pfam" id="PF00179">
    <property type="entry name" value="UQ_con"/>
    <property type="match status" value="1"/>
</dbReference>
<dbReference type="PROSITE" id="PS00183">
    <property type="entry name" value="UBC_1"/>
    <property type="match status" value="1"/>
</dbReference>
<dbReference type="AlphaFoldDB" id="A0A6C0ELB0"/>
<feature type="domain" description="UBC core" evidence="3">
    <location>
        <begin position="1"/>
        <end position="144"/>
    </location>
</feature>
<sequence length="148" mass="17149">MNKRRLLDINNLKILVKQENIEITNNTIRILLNGPEDTVYSGGSWVIRIEITPEYPYKSPSVGFETKIYHPNVDFNSGSICLNVLNQTWTPIYNLCHIYETFIPQLLLYPNAKDPLNVDAARLYLENKDGFDKKVKLTMDEYCYSVTI</sequence>
<dbReference type="InterPro" id="IPR016135">
    <property type="entry name" value="UBQ-conjugating_enzyme/RWD"/>
</dbReference>
<organism evidence="4">
    <name type="scientific">viral metagenome</name>
    <dbReference type="NCBI Taxonomy" id="1070528"/>
    <lineage>
        <taxon>unclassified sequences</taxon>
        <taxon>metagenomes</taxon>
        <taxon>organismal metagenomes</taxon>
    </lineage>
</organism>
<evidence type="ECO:0000256" key="1">
    <source>
        <dbReference type="ARBA" id="ARBA00022679"/>
    </source>
</evidence>
<keyword evidence="2" id="KW-0833">Ubl conjugation pathway</keyword>
<protein>
    <recommendedName>
        <fullName evidence="3">UBC core domain-containing protein</fullName>
    </recommendedName>
</protein>
<name>A0A6C0ELB0_9ZZZZ</name>
<dbReference type="InterPro" id="IPR023313">
    <property type="entry name" value="UBQ-conjugating_AS"/>
</dbReference>
<dbReference type="GO" id="GO:0016740">
    <property type="term" value="F:transferase activity"/>
    <property type="evidence" value="ECO:0007669"/>
    <property type="project" value="UniProtKB-KW"/>
</dbReference>
<dbReference type="PROSITE" id="PS50127">
    <property type="entry name" value="UBC_2"/>
    <property type="match status" value="1"/>
</dbReference>
<proteinExistence type="predicted"/>
<evidence type="ECO:0000259" key="3">
    <source>
        <dbReference type="PROSITE" id="PS50127"/>
    </source>
</evidence>
<evidence type="ECO:0000313" key="4">
    <source>
        <dbReference type="EMBL" id="QHT29079.1"/>
    </source>
</evidence>
<dbReference type="SMART" id="SM00212">
    <property type="entry name" value="UBCc"/>
    <property type="match status" value="1"/>
</dbReference>
<dbReference type="EMBL" id="MN738868">
    <property type="protein sequence ID" value="QHT29079.1"/>
    <property type="molecule type" value="Genomic_DNA"/>
</dbReference>
<dbReference type="SUPFAM" id="SSF54495">
    <property type="entry name" value="UBC-like"/>
    <property type="match status" value="1"/>
</dbReference>
<dbReference type="Gene3D" id="3.10.110.10">
    <property type="entry name" value="Ubiquitin Conjugating Enzyme"/>
    <property type="match status" value="1"/>
</dbReference>
<reference evidence="4" key="1">
    <citation type="journal article" date="2020" name="Nature">
        <title>Giant virus diversity and host interactions through global metagenomics.</title>
        <authorList>
            <person name="Schulz F."/>
            <person name="Roux S."/>
            <person name="Paez-Espino D."/>
            <person name="Jungbluth S."/>
            <person name="Walsh D.A."/>
            <person name="Denef V.J."/>
            <person name="McMahon K.D."/>
            <person name="Konstantinidis K.T."/>
            <person name="Eloe-Fadrosh E.A."/>
            <person name="Kyrpides N.C."/>
            <person name="Woyke T."/>
        </authorList>
    </citation>
    <scope>NUCLEOTIDE SEQUENCE</scope>
    <source>
        <strain evidence="4">GVMAG-M-3300001351-8</strain>
    </source>
</reference>